<dbReference type="Proteomes" id="UP001283361">
    <property type="component" value="Unassembled WGS sequence"/>
</dbReference>
<protein>
    <submittedName>
        <fullName evidence="2">Uncharacterized protein</fullName>
    </submittedName>
</protein>
<feature type="region of interest" description="Disordered" evidence="1">
    <location>
        <begin position="35"/>
        <end position="60"/>
    </location>
</feature>
<accession>A0AAE0YGW3</accession>
<reference evidence="2" key="1">
    <citation type="journal article" date="2023" name="G3 (Bethesda)">
        <title>A reference genome for the long-term kleptoplast-retaining sea slug Elysia crispata morphotype clarki.</title>
        <authorList>
            <person name="Eastman K.E."/>
            <person name="Pendleton A.L."/>
            <person name="Shaikh M.A."/>
            <person name="Suttiyut T."/>
            <person name="Ogas R."/>
            <person name="Tomko P."/>
            <person name="Gavelis G."/>
            <person name="Widhalm J.R."/>
            <person name="Wisecaver J.H."/>
        </authorList>
    </citation>
    <scope>NUCLEOTIDE SEQUENCE</scope>
    <source>
        <strain evidence="2">ECLA1</strain>
    </source>
</reference>
<feature type="compositionally biased region" description="Low complexity" evidence="1">
    <location>
        <begin position="48"/>
        <end position="60"/>
    </location>
</feature>
<gene>
    <name evidence="2" type="ORF">RRG08_062290</name>
</gene>
<evidence type="ECO:0000256" key="1">
    <source>
        <dbReference type="SAM" id="MobiDB-lite"/>
    </source>
</evidence>
<dbReference type="EMBL" id="JAWDGP010006253">
    <property type="protein sequence ID" value="KAK3744640.1"/>
    <property type="molecule type" value="Genomic_DNA"/>
</dbReference>
<proteinExistence type="predicted"/>
<sequence>MLTFPSEGAVYSLFVLPCKPRSAQFSSLIFQRLATNGGRRSRSVSCKSSTDSAASPTTSLAISPPSELRSYGICKELFYLKITILYDLSWVRSVITVYLTPV</sequence>
<comment type="caution">
    <text evidence="2">The sequence shown here is derived from an EMBL/GenBank/DDBJ whole genome shotgun (WGS) entry which is preliminary data.</text>
</comment>
<keyword evidence="3" id="KW-1185">Reference proteome</keyword>
<evidence type="ECO:0000313" key="2">
    <source>
        <dbReference type="EMBL" id="KAK3744640.1"/>
    </source>
</evidence>
<name>A0AAE0YGW3_9GAST</name>
<dbReference type="AlphaFoldDB" id="A0AAE0YGW3"/>
<organism evidence="2 3">
    <name type="scientific">Elysia crispata</name>
    <name type="common">lettuce slug</name>
    <dbReference type="NCBI Taxonomy" id="231223"/>
    <lineage>
        <taxon>Eukaryota</taxon>
        <taxon>Metazoa</taxon>
        <taxon>Spiralia</taxon>
        <taxon>Lophotrochozoa</taxon>
        <taxon>Mollusca</taxon>
        <taxon>Gastropoda</taxon>
        <taxon>Heterobranchia</taxon>
        <taxon>Euthyneura</taxon>
        <taxon>Panpulmonata</taxon>
        <taxon>Sacoglossa</taxon>
        <taxon>Placobranchoidea</taxon>
        <taxon>Plakobranchidae</taxon>
        <taxon>Elysia</taxon>
    </lineage>
</organism>
<evidence type="ECO:0000313" key="3">
    <source>
        <dbReference type="Proteomes" id="UP001283361"/>
    </source>
</evidence>